<keyword evidence="5" id="KW-0378">Hydrolase</keyword>
<dbReference type="GO" id="GO:0003723">
    <property type="term" value="F:RNA binding"/>
    <property type="evidence" value="ECO:0007669"/>
    <property type="project" value="InterPro"/>
</dbReference>
<dbReference type="GO" id="GO:0004826">
    <property type="term" value="F:phenylalanine-tRNA ligase activity"/>
    <property type="evidence" value="ECO:0007669"/>
    <property type="project" value="UniProtKB-EC"/>
</dbReference>
<feature type="signal peptide" evidence="3">
    <location>
        <begin position="1"/>
        <end position="21"/>
    </location>
</feature>
<feature type="compositionally biased region" description="Basic and acidic residues" evidence="1">
    <location>
        <begin position="549"/>
        <end position="561"/>
    </location>
</feature>
<dbReference type="EC" id="3.2.1.45" evidence="5"/>
<accession>A0A364MUJ6</accession>
<dbReference type="PANTHER" id="PTHR42767:SF1">
    <property type="entry name" value="ENDO-BETA-1,6-GALACTANASE-LIKE DOMAIN-CONTAINING PROTEIN"/>
    <property type="match status" value="1"/>
</dbReference>
<protein>
    <submittedName>
        <fullName evidence="5">Glycoside hydrolase family 30 protein</fullName>
        <ecNumber evidence="5">3.2.1.45</ecNumber>
        <ecNumber evidence="5">6.1.1.20</ecNumber>
    </submittedName>
</protein>
<dbReference type="GO" id="GO:0004348">
    <property type="term" value="F:glucosylceramidase activity"/>
    <property type="evidence" value="ECO:0007669"/>
    <property type="project" value="UniProtKB-EC"/>
</dbReference>
<dbReference type="Gene3D" id="3.50.40.10">
    <property type="entry name" value="Phenylalanyl-trna Synthetase, Chain B, domain 3"/>
    <property type="match status" value="1"/>
</dbReference>
<feature type="transmembrane region" description="Helical" evidence="2">
    <location>
        <begin position="903"/>
        <end position="923"/>
    </location>
</feature>
<reference evidence="6" key="1">
    <citation type="submission" date="2018-05" db="EMBL/GenBank/DDBJ databases">
        <title>Draft genome sequence of Stemphylium lycopersici strain CIDEFI 213.</title>
        <authorList>
            <person name="Medina R."/>
            <person name="Franco M.E.E."/>
            <person name="Lucentini C.G."/>
            <person name="Saparrat M.C.N."/>
            <person name="Balatti P.A."/>
        </authorList>
    </citation>
    <scope>NUCLEOTIDE SEQUENCE [LARGE SCALE GENOMIC DNA]</scope>
    <source>
        <strain evidence="6">CIDEFI 213</strain>
    </source>
</reference>
<keyword evidence="2" id="KW-0472">Membrane</keyword>
<keyword evidence="6" id="KW-1185">Reference proteome</keyword>
<dbReference type="InterPro" id="IPR020825">
    <property type="entry name" value="Phe-tRNA_synthase-like_B3/B4"/>
</dbReference>
<proteinExistence type="predicted"/>
<feature type="transmembrane region" description="Helical" evidence="2">
    <location>
        <begin position="953"/>
        <end position="979"/>
    </location>
</feature>
<evidence type="ECO:0000256" key="3">
    <source>
        <dbReference type="SAM" id="SignalP"/>
    </source>
</evidence>
<evidence type="ECO:0000313" key="5">
    <source>
        <dbReference type="EMBL" id="RAR03220.1"/>
    </source>
</evidence>
<dbReference type="InterPro" id="IPR039743">
    <property type="entry name" value="6GAL/EXGAL"/>
</dbReference>
<keyword evidence="2" id="KW-0812">Transmembrane</keyword>
<keyword evidence="5" id="KW-0326">Glycosidase</keyword>
<dbReference type="InterPro" id="IPR017853">
    <property type="entry name" value="GH"/>
</dbReference>
<dbReference type="Proteomes" id="UP000249619">
    <property type="component" value="Unassembled WGS sequence"/>
</dbReference>
<name>A0A364MUJ6_STELY</name>
<feature type="chain" id="PRO_5017024396" evidence="3">
    <location>
        <begin position="22"/>
        <end position="1073"/>
    </location>
</feature>
<dbReference type="STRING" id="183478.A0A364MUJ6"/>
<evidence type="ECO:0000259" key="4">
    <source>
        <dbReference type="SMART" id="SM00873"/>
    </source>
</evidence>
<dbReference type="EMBL" id="QGDH01000187">
    <property type="protein sequence ID" value="RAR03220.1"/>
    <property type="molecule type" value="Genomic_DNA"/>
</dbReference>
<dbReference type="PANTHER" id="PTHR42767">
    <property type="entry name" value="ENDO-BETA-1,6-GALACTANASE"/>
    <property type="match status" value="1"/>
</dbReference>
<gene>
    <name evidence="5" type="ORF">DDE83_008288</name>
</gene>
<dbReference type="SUPFAM" id="SSF56037">
    <property type="entry name" value="PheT/TilS domain"/>
    <property type="match status" value="1"/>
</dbReference>
<comment type="caution">
    <text evidence="5">The sequence shown here is derived from an EMBL/GenBank/DDBJ whole genome shotgun (WGS) entry which is preliminary data.</text>
</comment>
<organism evidence="5 6">
    <name type="scientific">Stemphylium lycopersici</name>
    <name type="common">Tomato gray leaf spot disease fungus</name>
    <name type="synonym">Thyrospora lycopersici</name>
    <dbReference type="NCBI Taxonomy" id="183478"/>
    <lineage>
        <taxon>Eukaryota</taxon>
        <taxon>Fungi</taxon>
        <taxon>Dikarya</taxon>
        <taxon>Ascomycota</taxon>
        <taxon>Pezizomycotina</taxon>
        <taxon>Dothideomycetes</taxon>
        <taxon>Pleosporomycetidae</taxon>
        <taxon>Pleosporales</taxon>
        <taxon>Pleosporineae</taxon>
        <taxon>Pleosporaceae</taxon>
        <taxon>Stemphylium</taxon>
    </lineage>
</organism>
<sequence length="1073" mass="119918">MRAPTLTEIAFVLASSFCVNADTTTTINPRSNWGTWEGWGTSLAWWAQQFGDRDDLADIFFTLGQTRFGGQTLPGLGFNHARYNAGACSWNSVDGESMVVSPNVKRSRQMEGFWLDWKSEDSNSASWDWSVDVNQRTALNKAIQRGVSKTELFSNSPMWWMTKNHNPSGAADGSENIQSWNLEKHAIYMATVAEVFKSKYSIEFETVDPFNEPTANWWKADGTQEGCHIDISTQARIIEYLDTQLKNRGLSTVIAASDESYYDQAETNLRNIGSSALSKIKRVNVHGYQYGSGDRVAVHELSTAAGKPVYNSEYGDGKASGEDMARNLLYDFRYLKPVAWEYWQVLDQGGWGLIDADNDAKTLGSATQKYFVMAQFARHIRPGMQILDGGADNVVAAYDASRSKLVIVAVNWDDAQYLNFELSGFSGRPSSGATVTRWATQIGSGEQFEACSFHGLSVQYEDQMTSHVSGIGYQNSALRQNPQYQRARHWKEGTKSVGIPTNAVVNTCANLQGCARTNFSPHGRCSPTRVESSRFGYDEAEPAENHASPARDARENGLTRKDMGVGGGSRWVWRRSFSTANVIVPVRKTPSHYFSLSKVVRRSTFHRTANMSATIENPQTYLAKARIAPEIFQLRPDYRALLMVVTGIPPKPSDAASEAYLASAEASAKAALAKTPVNDIPHVVQWKEAYKAFGAKPKKTMNSLEALLRRTDVGLPRVNRLTDIYNAVSISHQIPLGGEDLDKYQGSPYLARAKGDEKFDTKSGGEIVIEHPSPGEAVWCDNEGVTCRRWNWRQCSRTALSDSTTNVLFILDALEALDDERLNKAADELSEELRKLSADVKVILTLDAYRIKNHIQIFLQCLANICLSVSTVLQYGEVRHSQARALVGHDMYNTPFAKNDWHFWQRVSPGLTVCAVMTCVYLVLLKYTPYFVFAFIIIYSLINVHYVQPEFSLTLAIIPATLLHLAFALIHGASIAYLVTRLLVLYGKSKLSRTLMKDEMVFYISIAIGFSISTLVVGFICFLNFNKGLKPILLGQVQRKPRPNELEDDYYIQRLNYNVLPLVDRDSQRFALD</sequence>
<dbReference type="InterPro" id="IPR039514">
    <property type="entry name" value="6GAL-like"/>
</dbReference>
<dbReference type="AlphaFoldDB" id="A0A364MUJ6"/>
<dbReference type="Pfam" id="PF03483">
    <property type="entry name" value="B3_4"/>
    <property type="match status" value="1"/>
</dbReference>
<feature type="transmembrane region" description="Helical" evidence="2">
    <location>
        <begin position="930"/>
        <end position="947"/>
    </location>
</feature>
<dbReference type="InterPro" id="IPR005146">
    <property type="entry name" value="B3/B4_tRNA-bd"/>
</dbReference>
<feature type="domain" description="B3/B4 tRNA-binding" evidence="4">
    <location>
        <begin position="684"/>
        <end position="838"/>
    </location>
</feature>
<dbReference type="Gene3D" id="3.20.20.80">
    <property type="entry name" value="Glycosidases"/>
    <property type="match status" value="1"/>
</dbReference>
<dbReference type="SUPFAM" id="SSF51445">
    <property type="entry name" value="(Trans)glycosidases"/>
    <property type="match status" value="1"/>
</dbReference>
<keyword evidence="5" id="KW-0436">Ligase</keyword>
<keyword evidence="2" id="KW-1133">Transmembrane helix</keyword>
<feature type="transmembrane region" description="Helical" evidence="2">
    <location>
        <begin position="1000"/>
        <end position="1025"/>
    </location>
</feature>
<feature type="region of interest" description="Disordered" evidence="1">
    <location>
        <begin position="539"/>
        <end position="561"/>
    </location>
</feature>
<dbReference type="Pfam" id="PF14587">
    <property type="entry name" value="Glyco_hydr_30_2"/>
    <property type="match status" value="1"/>
</dbReference>
<dbReference type="SMART" id="SM00873">
    <property type="entry name" value="B3_4"/>
    <property type="match status" value="1"/>
</dbReference>
<evidence type="ECO:0000313" key="6">
    <source>
        <dbReference type="Proteomes" id="UP000249619"/>
    </source>
</evidence>
<evidence type="ECO:0000256" key="2">
    <source>
        <dbReference type="SAM" id="Phobius"/>
    </source>
</evidence>
<keyword evidence="3" id="KW-0732">Signal</keyword>
<evidence type="ECO:0000256" key="1">
    <source>
        <dbReference type="SAM" id="MobiDB-lite"/>
    </source>
</evidence>
<dbReference type="EC" id="6.1.1.20" evidence="5"/>